<feature type="region of interest" description="Disordered" evidence="4">
    <location>
        <begin position="273"/>
        <end position="348"/>
    </location>
</feature>
<dbReference type="GO" id="GO:0043161">
    <property type="term" value="P:proteasome-mediated ubiquitin-dependent protein catabolic process"/>
    <property type="evidence" value="ECO:0007669"/>
    <property type="project" value="TreeGrafter"/>
</dbReference>
<feature type="compositionally biased region" description="Acidic residues" evidence="4">
    <location>
        <begin position="514"/>
        <end position="527"/>
    </location>
</feature>
<dbReference type="AlphaFoldDB" id="A0AAD5QBA4"/>
<organism evidence="6 7">
    <name type="scientific">Pythium insidiosum</name>
    <name type="common">Pythiosis disease agent</name>
    <dbReference type="NCBI Taxonomy" id="114742"/>
    <lineage>
        <taxon>Eukaryota</taxon>
        <taxon>Sar</taxon>
        <taxon>Stramenopiles</taxon>
        <taxon>Oomycota</taxon>
        <taxon>Peronosporomycetes</taxon>
        <taxon>Pythiales</taxon>
        <taxon>Pythiaceae</taxon>
        <taxon>Pythium</taxon>
    </lineage>
</organism>
<evidence type="ECO:0000313" key="7">
    <source>
        <dbReference type="Proteomes" id="UP001209570"/>
    </source>
</evidence>
<feature type="compositionally biased region" description="Basic and acidic residues" evidence="4">
    <location>
        <begin position="315"/>
        <end position="336"/>
    </location>
</feature>
<dbReference type="PROSITE" id="PS50082">
    <property type="entry name" value="WD_REPEATS_2"/>
    <property type="match status" value="3"/>
</dbReference>
<dbReference type="EMBL" id="JAKCXM010000114">
    <property type="protein sequence ID" value="KAJ0401958.1"/>
    <property type="molecule type" value="Genomic_DNA"/>
</dbReference>
<evidence type="ECO:0000256" key="2">
    <source>
        <dbReference type="ARBA" id="ARBA00022737"/>
    </source>
</evidence>
<reference evidence="6" key="1">
    <citation type="submission" date="2021-12" db="EMBL/GenBank/DDBJ databases">
        <title>Prjna785345.</title>
        <authorList>
            <person name="Rujirawat T."/>
            <person name="Krajaejun T."/>
        </authorList>
    </citation>
    <scope>NUCLEOTIDE SEQUENCE</scope>
    <source>
        <strain evidence="6">Pi057C3</strain>
    </source>
</reference>
<dbReference type="Pfam" id="PF00400">
    <property type="entry name" value="WD40"/>
    <property type="match status" value="4"/>
</dbReference>
<dbReference type="Proteomes" id="UP001209570">
    <property type="component" value="Unassembled WGS sequence"/>
</dbReference>
<gene>
    <name evidence="6" type="ORF">P43SY_002005</name>
</gene>
<keyword evidence="2" id="KW-0677">Repeat</keyword>
<evidence type="ECO:0000256" key="4">
    <source>
        <dbReference type="SAM" id="MobiDB-lite"/>
    </source>
</evidence>
<name>A0AAD5QBA4_PYTIN</name>
<dbReference type="InterPro" id="IPR036322">
    <property type="entry name" value="WD40_repeat_dom_sf"/>
</dbReference>
<dbReference type="GO" id="GO:0031464">
    <property type="term" value="C:Cul4A-RING E3 ubiquitin ligase complex"/>
    <property type="evidence" value="ECO:0007669"/>
    <property type="project" value="TreeGrafter"/>
</dbReference>
<dbReference type="InterPro" id="IPR019775">
    <property type="entry name" value="WD40_repeat_CS"/>
</dbReference>
<protein>
    <recommendedName>
        <fullName evidence="5">Rhodanese domain-containing protein</fullName>
    </recommendedName>
</protein>
<feature type="repeat" description="WD" evidence="3">
    <location>
        <begin position="219"/>
        <end position="261"/>
    </location>
</feature>
<dbReference type="InterPro" id="IPR015943">
    <property type="entry name" value="WD40/YVTN_repeat-like_dom_sf"/>
</dbReference>
<evidence type="ECO:0000256" key="3">
    <source>
        <dbReference type="PROSITE-ProRule" id="PRU00221"/>
    </source>
</evidence>
<dbReference type="Gene3D" id="2.130.10.10">
    <property type="entry name" value="YVTN repeat-like/Quinoprotein amine dehydrogenase"/>
    <property type="match status" value="2"/>
</dbReference>
<dbReference type="GO" id="GO:0000109">
    <property type="term" value="C:nucleotide-excision repair complex"/>
    <property type="evidence" value="ECO:0007669"/>
    <property type="project" value="TreeGrafter"/>
</dbReference>
<dbReference type="PROSITE" id="PS50206">
    <property type="entry name" value="RHODANESE_3"/>
    <property type="match status" value="1"/>
</dbReference>
<sequence>MRRRSSAFTYVAERSLGLPNDFRDALFSEEARDMQAATRNYIYDGGMRVWSMELDPVEERYLLVGTAQSMLALYDLKALDDKDDAAELLAGKPSAAAAIAHFDTANRLPPCSLINTHLVRRDAHAHASRSASSAPRGISSVDWYPVDGGLVVTSGFDGLVKVWDADVFRVECEFAFPGTKVFGAKFSPVSTTHALIAAVTASHEVRLCDMATESAVHSLLGHRDEVWSLAWSRASEFQLCTGSRNGEIRVWDIRRSGATACLLALNQDGVADVPGRRGASLTTNARRPARPMSLQAAATPSPSPSAARAGSGRQQAERERDQQRLKRRRVADDEAARSASQRTRSDPHQAAAVSLARAHSSAVNALAFTPDGRFLLSSGHDDKLRLWHAATGEHLFANYEATVSSKVARGVQLAVVQEGAAASGTLVFHPNGADGELAAYAVHGSDGKPVSRYTAHYRSIGACCYRKTRRQLFTGGVDGLIMKWAPRSVAICRREDGADDACDSGDRQQRGVEEDAWSDDEEDERDADDAHVFVPPILRQ</sequence>
<proteinExistence type="predicted"/>
<feature type="compositionally biased region" description="Basic and acidic residues" evidence="4">
    <location>
        <begin position="504"/>
        <end position="513"/>
    </location>
</feature>
<evidence type="ECO:0000256" key="1">
    <source>
        <dbReference type="ARBA" id="ARBA00022574"/>
    </source>
</evidence>
<dbReference type="PROSITE" id="PS50294">
    <property type="entry name" value="WD_REPEATS_REGION"/>
    <property type="match status" value="2"/>
</dbReference>
<accession>A0AAD5QBA4</accession>
<dbReference type="SMART" id="SM00320">
    <property type="entry name" value="WD40"/>
    <property type="match status" value="5"/>
</dbReference>
<feature type="region of interest" description="Disordered" evidence="4">
    <location>
        <begin position="497"/>
        <end position="540"/>
    </location>
</feature>
<dbReference type="InterPro" id="IPR001680">
    <property type="entry name" value="WD40_rpt"/>
</dbReference>
<feature type="repeat" description="WD" evidence="3">
    <location>
        <begin position="356"/>
        <end position="397"/>
    </location>
</feature>
<keyword evidence="7" id="KW-1185">Reference proteome</keyword>
<dbReference type="SUPFAM" id="SSF50978">
    <property type="entry name" value="WD40 repeat-like"/>
    <property type="match status" value="1"/>
</dbReference>
<dbReference type="InterPro" id="IPR001763">
    <property type="entry name" value="Rhodanese-like_dom"/>
</dbReference>
<dbReference type="GO" id="GO:0000209">
    <property type="term" value="P:protein polyubiquitination"/>
    <property type="evidence" value="ECO:0007669"/>
    <property type="project" value="TreeGrafter"/>
</dbReference>
<evidence type="ECO:0000313" key="6">
    <source>
        <dbReference type="EMBL" id="KAJ0401958.1"/>
    </source>
</evidence>
<feature type="repeat" description="WD" evidence="3">
    <location>
        <begin position="131"/>
        <end position="164"/>
    </location>
</feature>
<keyword evidence="1 3" id="KW-0853">WD repeat</keyword>
<dbReference type="InterPro" id="IPR042238">
    <property type="entry name" value="Rad28/ERCC8/Ckn1/ATCSA-1"/>
</dbReference>
<dbReference type="PANTHER" id="PTHR46202">
    <property type="entry name" value="DNA EXCISION REPAIR PROTEIN ERCC-8"/>
    <property type="match status" value="1"/>
</dbReference>
<evidence type="ECO:0000259" key="5">
    <source>
        <dbReference type="PROSITE" id="PS50206"/>
    </source>
</evidence>
<dbReference type="PANTHER" id="PTHR46202:SF1">
    <property type="entry name" value="DNA EXCISION REPAIR PROTEIN ERCC-8"/>
    <property type="match status" value="1"/>
</dbReference>
<dbReference type="GO" id="GO:0006283">
    <property type="term" value="P:transcription-coupled nucleotide-excision repair"/>
    <property type="evidence" value="ECO:0007669"/>
    <property type="project" value="InterPro"/>
</dbReference>
<feature type="domain" description="Rhodanese" evidence="5">
    <location>
        <begin position="41"/>
        <end position="59"/>
    </location>
</feature>
<dbReference type="PROSITE" id="PS00678">
    <property type="entry name" value="WD_REPEATS_1"/>
    <property type="match status" value="1"/>
</dbReference>
<feature type="compositionally biased region" description="Low complexity" evidence="4">
    <location>
        <begin position="296"/>
        <end position="314"/>
    </location>
</feature>
<comment type="caution">
    <text evidence="6">The sequence shown here is derived from an EMBL/GenBank/DDBJ whole genome shotgun (WGS) entry which is preliminary data.</text>
</comment>